<feature type="region of interest" description="Disordered" evidence="1">
    <location>
        <begin position="51"/>
        <end position="86"/>
    </location>
</feature>
<dbReference type="Proteomes" id="UP000321103">
    <property type="component" value="Unassembled WGS sequence"/>
</dbReference>
<organism evidence="4 5">
    <name type="scientific">Kocuria turfanensis</name>
    <dbReference type="NCBI Taxonomy" id="388357"/>
    <lineage>
        <taxon>Bacteria</taxon>
        <taxon>Bacillati</taxon>
        <taxon>Actinomycetota</taxon>
        <taxon>Actinomycetes</taxon>
        <taxon>Micrococcales</taxon>
        <taxon>Micrococcaceae</taxon>
        <taxon>Kocuria</taxon>
    </lineage>
</organism>
<name>A0A512ICG2_9MICC</name>
<keyword evidence="5" id="KW-1185">Reference proteome</keyword>
<feature type="domain" description="Glycosyltransferase family 28 N-terminal" evidence="2">
    <location>
        <begin position="98"/>
        <end position="153"/>
    </location>
</feature>
<keyword evidence="4" id="KW-0808">Transferase</keyword>
<sequence>MSHMPSTPGPSVLIQSTGREMWTIRRRAGAGPAAGTVGVLLGRRAPGKPGCPPLYGAAGTGDPARADGGPGPEDGSGGAPGGSCSAARPGRLVVVRMMLLTSGTRGDVEPFAALARYAAARGHEVRLGVPDRSGADLSGLDTVRLGVDFHRLLRTDGLTPRTALRHYRAEVRPGMRRMLSAAVRETLAFGPDLVVHHPLILTAPAVADALGVPRVLTEFVPVATPTREFSAPGGPTVSADLGRFNRATYAVPRGAARLFRADVERACAALPGGRAPSPRSSSRATLIGASPHLLPRPADWPPAVHLTGAWHDEALEPAAEPVVDRFVRGGPYLVATFGSMRAGDAQARARAVVAGARAHGLRTLLLSGWGGLVLPEDHRGEDVLVVPSAPLGAVLRGAAAAVHHGGAGTVHTVARAGVPSVVVPFLADQPFWAGQLHRLGIASAPVPHRRLTAETLVPALGEALDRGERAERLGRAVRQERGLRTALDVLTGL</sequence>
<dbReference type="GO" id="GO:1901137">
    <property type="term" value="P:carbohydrate derivative biosynthetic process"/>
    <property type="evidence" value="ECO:0007669"/>
    <property type="project" value="UniProtKB-ARBA"/>
</dbReference>
<feature type="compositionally biased region" description="Low complexity" evidence="1">
    <location>
        <begin position="56"/>
        <end position="67"/>
    </location>
</feature>
<reference evidence="4 5" key="1">
    <citation type="submission" date="2019-07" db="EMBL/GenBank/DDBJ databases">
        <title>Whole genome shotgun sequence of Kocuria turfanensis NBRC 107627.</title>
        <authorList>
            <person name="Hosoyama A."/>
            <person name="Uohara A."/>
            <person name="Ohji S."/>
            <person name="Ichikawa N."/>
        </authorList>
    </citation>
    <scope>NUCLEOTIDE SEQUENCE [LARGE SCALE GENOMIC DNA]</scope>
    <source>
        <strain evidence="4 5">NBRC 107627</strain>
    </source>
</reference>
<accession>A0A512ICG2</accession>
<dbReference type="Pfam" id="PF03033">
    <property type="entry name" value="Glyco_transf_28"/>
    <property type="match status" value="1"/>
</dbReference>
<dbReference type="PANTHER" id="PTHR48050:SF13">
    <property type="entry name" value="STEROL 3-BETA-GLUCOSYLTRANSFERASE UGT80A2"/>
    <property type="match status" value="1"/>
</dbReference>
<evidence type="ECO:0000259" key="2">
    <source>
        <dbReference type="Pfam" id="PF03033"/>
    </source>
</evidence>
<dbReference type="AlphaFoldDB" id="A0A512ICG2"/>
<dbReference type="STRING" id="388357.GCA_001580365_00652"/>
<comment type="caution">
    <text evidence="4">The sequence shown here is derived from an EMBL/GenBank/DDBJ whole genome shotgun (WGS) entry which is preliminary data.</text>
</comment>
<evidence type="ECO:0000313" key="5">
    <source>
        <dbReference type="Proteomes" id="UP000321103"/>
    </source>
</evidence>
<dbReference type="InterPro" id="IPR050426">
    <property type="entry name" value="Glycosyltransferase_28"/>
</dbReference>
<gene>
    <name evidence="4" type="ORF">KTU01_15190</name>
</gene>
<dbReference type="EMBL" id="BJZS01000037">
    <property type="protein sequence ID" value="GEO95396.1"/>
    <property type="molecule type" value="Genomic_DNA"/>
</dbReference>
<dbReference type="SUPFAM" id="SSF53756">
    <property type="entry name" value="UDP-Glycosyltransferase/glycogen phosphorylase"/>
    <property type="match status" value="1"/>
</dbReference>
<evidence type="ECO:0000256" key="1">
    <source>
        <dbReference type="SAM" id="MobiDB-lite"/>
    </source>
</evidence>
<feature type="compositionally biased region" description="Gly residues" evidence="1">
    <location>
        <begin position="68"/>
        <end position="81"/>
    </location>
</feature>
<proteinExistence type="predicted"/>
<dbReference type="Pfam" id="PF06722">
    <property type="entry name" value="EryCIII-like_C"/>
    <property type="match status" value="1"/>
</dbReference>
<dbReference type="GO" id="GO:0005975">
    <property type="term" value="P:carbohydrate metabolic process"/>
    <property type="evidence" value="ECO:0007669"/>
    <property type="project" value="InterPro"/>
</dbReference>
<dbReference type="PANTHER" id="PTHR48050">
    <property type="entry name" value="STEROL 3-BETA-GLUCOSYLTRANSFERASE"/>
    <property type="match status" value="1"/>
</dbReference>
<evidence type="ECO:0000259" key="3">
    <source>
        <dbReference type="Pfam" id="PF06722"/>
    </source>
</evidence>
<dbReference type="InterPro" id="IPR004276">
    <property type="entry name" value="GlycoTrans_28_N"/>
</dbReference>
<evidence type="ECO:0000313" key="4">
    <source>
        <dbReference type="EMBL" id="GEO95396.1"/>
    </source>
</evidence>
<dbReference type="InterPro" id="IPR010610">
    <property type="entry name" value="EryCIII-like_C"/>
</dbReference>
<dbReference type="Gene3D" id="3.40.50.2000">
    <property type="entry name" value="Glycogen Phosphorylase B"/>
    <property type="match status" value="2"/>
</dbReference>
<feature type="domain" description="Erythromycin biosynthesis protein CIII-like C-terminal" evidence="3">
    <location>
        <begin position="382"/>
        <end position="466"/>
    </location>
</feature>
<protein>
    <submittedName>
        <fullName evidence="4">Glycosyl transferase family 1</fullName>
    </submittedName>
</protein>
<dbReference type="GO" id="GO:0016758">
    <property type="term" value="F:hexosyltransferase activity"/>
    <property type="evidence" value="ECO:0007669"/>
    <property type="project" value="InterPro"/>
</dbReference>